<accession>A0A9Q0KJQ5</accession>
<keyword evidence="9" id="KW-0863">Zinc-finger</keyword>
<evidence type="ECO:0000256" key="5">
    <source>
        <dbReference type="ARBA" id="ARBA00022833"/>
    </source>
</evidence>
<comment type="subcellular location">
    <subcellularLocation>
        <location evidence="1">Membrane</location>
        <topology evidence="1">Single-pass membrane protein</topology>
    </subcellularLocation>
</comment>
<dbReference type="InterPro" id="IPR044602">
    <property type="entry name" value="ATL10/ATL72-79-like"/>
</dbReference>
<feature type="compositionally biased region" description="Low complexity" evidence="10">
    <location>
        <begin position="51"/>
        <end position="63"/>
    </location>
</feature>
<evidence type="ECO:0000256" key="9">
    <source>
        <dbReference type="PROSITE-ProRule" id="PRU00175"/>
    </source>
</evidence>
<dbReference type="Pfam" id="PF13639">
    <property type="entry name" value="zf-RING_2"/>
    <property type="match status" value="1"/>
</dbReference>
<evidence type="ECO:0000313" key="14">
    <source>
        <dbReference type="Proteomes" id="UP001141806"/>
    </source>
</evidence>
<dbReference type="EMBL" id="JAMYWD010000005">
    <property type="protein sequence ID" value="KAJ4971735.1"/>
    <property type="molecule type" value="Genomic_DNA"/>
</dbReference>
<dbReference type="Proteomes" id="UP001141806">
    <property type="component" value="Unassembled WGS sequence"/>
</dbReference>
<gene>
    <name evidence="13" type="ORF">NE237_004834</name>
</gene>
<dbReference type="PANTHER" id="PTHR46905:SF21">
    <property type="entry name" value="RING-TYPE E3 UBIQUITIN TRANSFERASE"/>
    <property type="match status" value="1"/>
</dbReference>
<dbReference type="OrthoDB" id="8062037at2759"/>
<evidence type="ECO:0000256" key="3">
    <source>
        <dbReference type="ARBA" id="ARBA00022692"/>
    </source>
</evidence>
<evidence type="ECO:0000256" key="4">
    <source>
        <dbReference type="ARBA" id="ARBA00022723"/>
    </source>
</evidence>
<keyword evidence="3 11" id="KW-0812">Transmembrane</keyword>
<evidence type="ECO:0000256" key="1">
    <source>
        <dbReference type="ARBA" id="ARBA00004167"/>
    </source>
</evidence>
<feature type="domain" description="RING-type" evidence="12">
    <location>
        <begin position="147"/>
        <end position="189"/>
    </location>
</feature>
<dbReference type="GO" id="GO:0016567">
    <property type="term" value="P:protein ubiquitination"/>
    <property type="evidence" value="ECO:0007669"/>
    <property type="project" value="InterPro"/>
</dbReference>
<evidence type="ECO:0000256" key="8">
    <source>
        <dbReference type="ARBA" id="ARBA00024209"/>
    </source>
</evidence>
<dbReference type="SMART" id="SM01197">
    <property type="entry name" value="FANCL_C"/>
    <property type="match status" value="1"/>
</dbReference>
<dbReference type="SUPFAM" id="SSF57850">
    <property type="entry name" value="RING/U-box"/>
    <property type="match status" value="1"/>
</dbReference>
<dbReference type="Gene3D" id="3.30.40.10">
    <property type="entry name" value="Zinc/RING finger domain, C3HC4 (zinc finger)"/>
    <property type="match status" value="1"/>
</dbReference>
<feature type="region of interest" description="Disordered" evidence="10">
    <location>
        <begin position="44"/>
        <end position="64"/>
    </location>
</feature>
<dbReference type="PROSITE" id="PS50089">
    <property type="entry name" value="ZF_RING_2"/>
    <property type="match status" value="1"/>
</dbReference>
<name>A0A9Q0KJQ5_9MAGN</name>
<dbReference type="GO" id="GO:0016740">
    <property type="term" value="F:transferase activity"/>
    <property type="evidence" value="ECO:0007669"/>
    <property type="project" value="UniProtKB-KW"/>
</dbReference>
<evidence type="ECO:0000256" key="11">
    <source>
        <dbReference type="SAM" id="Phobius"/>
    </source>
</evidence>
<evidence type="ECO:0000256" key="7">
    <source>
        <dbReference type="ARBA" id="ARBA00023136"/>
    </source>
</evidence>
<keyword evidence="6 11" id="KW-1133">Transmembrane helix</keyword>
<proteinExistence type="inferred from homology"/>
<keyword evidence="14" id="KW-1185">Reference proteome</keyword>
<dbReference type="GO" id="GO:0008270">
    <property type="term" value="F:zinc ion binding"/>
    <property type="evidence" value="ECO:0007669"/>
    <property type="project" value="UniProtKB-KW"/>
</dbReference>
<keyword evidence="7 11" id="KW-0472">Membrane</keyword>
<evidence type="ECO:0000259" key="12">
    <source>
        <dbReference type="PROSITE" id="PS50089"/>
    </source>
</evidence>
<organism evidence="13 14">
    <name type="scientific">Protea cynaroides</name>
    <dbReference type="NCBI Taxonomy" id="273540"/>
    <lineage>
        <taxon>Eukaryota</taxon>
        <taxon>Viridiplantae</taxon>
        <taxon>Streptophyta</taxon>
        <taxon>Embryophyta</taxon>
        <taxon>Tracheophyta</taxon>
        <taxon>Spermatophyta</taxon>
        <taxon>Magnoliopsida</taxon>
        <taxon>Proteales</taxon>
        <taxon>Proteaceae</taxon>
        <taxon>Protea</taxon>
    </lineage>
</organism>
<feature type="transmembrane region" description="Helical" evidence="11">
    <location>
        <begin position="75"/>
        <end position="96"/>
    </location>
</feature>
<sequence length="231" mass="24698">MAIVGPIANFENCHVANSLTALKPDSVFSGGGEAQVRKLIRMEHHPAPTHGSSNRSSAGRSRSTYSNEANFDTNMVIILAALLCALICALGLNSIVRCALRCGRRFAFETSGDTAARLSGTGLKKSVLRQIPVAVYGSDVRIQATECPICLGEFVEGEKLRVLPKCNHGFHVRCIDTWLLSHSSCPTCRHSLLDCSMTVSDSADVDNGTRMPGNGLSTGEHDVVVVVDEVS</sequence>
<keyword evidence="4" id="KW-0479">Metal-binding</keyword>
<evidence type="ECO:0000256" key="2">
    <source>
        <dbReference type="ARBA" id="ARBA00022679"/>
    </source>
</evidence>
<dbReference type="CDD" id="cd16461">
    <property type="entry name" value="RING-H2_EL5-like"/>
    <property type="match status" value="1"/>
</dbReference>
<keyword evidence="2" id="KW-0808">Transferase</keyword>
<comment type="similarity">
    <text evidence="8">Belongs to the RING-type zinc finger family. ATL subfamily.</text>
</comment>
<dbReference type="InterPro" id="IPR013083">
    <property type="entry name" value="Znf_RING/FYVE/PHD"/>
</dbReference>
<protein>
    <recommendedName>
        <fullName evidence="12">RING-type domain-containing protein</fullName>
    </recommendedName>
</protein>
<dbReference type="GO" id="GO:0016020">
    <property type="term" value="C:membrane"/>
    <property type="evidence" value="ECO:0007669"/>
    <property type="project" value="UniProtKB-SubCell"/>
</dbReference>
<dbReference type="SMART" id="SM00184">
    <property type="entry name" value="RING"/>
    <property type="match status" value="1"/>
</dbReference>
<dbReference type="InterPro" id="IPR001841">
    <property type="entry name" value="Znf_RING"/>
</dbReference>
<evidence type="ECO:0000313" key="13">
    <source>
        <dbReference type="EMBL" id="KAJ4971735.1"/>
    </source>
</evidence>
<reference evidence="13" key="1">
    <citation type="journal article" date="2023" name="Plant J.">
        <title>The genome of the king protea, Protea cynaroides.</title>
        <authorList>
            <person name="Chang J."/>
            <person name="Duong T.A."/>
            <person name="Schoeman C."/>
            <person name="Ma X."/>
            <person name="Roodt D."/>
            <person name="Barker N."/>
            <person name="Li Z."/>
            <person name="Van de Peer Y."/>
            <person name="Mizrachi E."/>
        </authorList>
    </citation>
    <scope>NUCLEOTIDE SEQUENCE</scope>
    <source>
        <tissue evidence="13">Young leaves</tissue>
    </source>
</reference>
<dbReference type="PANTHER" id="PTHR46905">
    <property type="entry name" value="RING-H2 FINGER PROTEIN ATL78"/>
    <property type="match status" value="1"/>
</dbReference>
<evidence type="ECO:0000256" key="6">
    <source>
        <dbReference type="ARBA" id="ARBA00022989"/>
    </source>
</evidence>
<evidence type="ECO:0000256" key="10">
    <source>
        <dbReference type="SAM" id="MobiDB-lite"/>
    </source>
</evidence>
<comment type="caution">
    <text evidence="13">The sequence shown here is derived from an EMBL/GenBank/DDBJ whole genome shotgun (WGS) entry which is preliminary data.</text>
</comment>
<keyword evidence="5" id="KW-0862">Zinc</keyword>
<dbReference type="AlphaFoldDB" id="A0A9Q0KJQ5"/>